<gene>
    <name evidence="1" type="ORF">GCM10022215_24260</name>
</gene>
<evidence type="ECO:0000313" key="1">
    <source>
        <dbReference type="EMBL" id="GAA4120520.1"/>
    </source>
</evidence>
<comment type="caution">
    <text evidence="1">The sequence shown here is derived from an EMBL/GenBank/DDBJ whole genome shotgun (WGS) entry which is preliminary data.</text>
</comment>
<keyword evidence="2" id="KW-1185">Reference proteome</keyword>
<evidence type="ECO:0008006" key="3">
    <source>
        <dbReference type="Google" id="ProtNLM"/>
    </source>
</evidence>
<sequence length="490" mass="54058">MPTELEWIQYLEEQIERQEKYAKAFECRYRNEYVLPFIAAEYRDVYGARVDGLMDAMISAPRAGAAAITVDALVERLGLEGATSDDPKTLTALTAAWDDNALDVMHRMANHEAVLRGRSFGVVSRATDGARGIFTIESSAQAAVHRMQAPPYDVDAYFKRWTDEWTGKMQGLLRLPGRDIPVREGRTEIGPGEGGQSAAGRWELLETVDTKVSYVQVVEFPHHPQLLRDPMSEIEPITTLVDQVDLIEGLMVFAGHFGAVPIRYGTGVDVLRDPKDPTKPLLGPDGRPLMGFKPRADHFWFTTDKDGRFGQLTPATLDTFIAWANHARSNLRAKTKVTSSDYAIDLKTHMSSELLKVDEAPMVRRINRIGRKGSLNHAWGRGLQMLVELEGHKGRVRPVWEDPNTRLEAQAVDAFNKAVNGGIGVVTAAERFLGWPREVAEAAWQEHLKELAAADAAAQTTDPFSLLDPATRAALKLVPSSGTTLPAAGA</sequence>
<organism evidence="1 2">
    <name type="scientific">Nocardioides fonticola</name>
    <dbReference type="NCBI Taxonomy" id="450363"/>
    <lineage>
        <taxon>Bacteria</taxon>
        <taxon>Bacillati</taxon>
        <taxon>Actinomycetota</taxon>
        <taxon>Actinomycetes</taxon>
        <taxon>Propionibacteriales</taxon>
        <taxon>Nocardioidaceae</taxon>
        <taxon>Nocardioides</taxon>
    </lineage>
</organism>
<reference evidence="2" key="1">
    <citation type="journal article" date="2019" name="Int. J. Syst. Evol. Microbiol.">
        <title>The Global Catalogue of Microorganisms (GCM) 10K type strain sequencing project: providing services to taxonomists for standard genome sequencing and annotation.</title>
        <authorList>
            <consortium name="The Broad Institute Genomics Platform"/>
            <consortium name="The Broad Institute Genome Sequencing Center for Infectious Disease"/>
            <person name="Wu L."/>
            <person name="Ma J."/>
        </authorList>
    </citation>
    <scope>NUCLEOTIDE SEQUENCE [LARGE SCALE GENOMIC DNA]</scope>
    <source>
        <strain evidence="2">JCM 16703</strain>
    </source>
</reference>
<dbReference type="EMBL" id="BAAAZH010000016">
    <property type="protein sequence ID" value="GAA4120520.1"/>
    <property type="molecule type" value="Genomic_DNA"/>
</dbReference>
<accession>A0ABP7XJS8</accession>
<protein>
    <recommendedName>
        <fullName evidence="3">Phage portal protein</fullName>
    </recommendedName>
</protein>
<evidence type="ECO:0000313" key="2">
    <source>
        <dbReference type="Proteomes" id="UP001501495"/>
    </source>
</evidence>
<proteinExistence type="predicted"/>
<dbReference type="RefSeq" id="WP_344733661.1">
    <property type="nucleotide sequence ID" value="NZ_BAAAZH010000016.1"/>
</dbReference>
<dbReference type="Proteomes" id="UP001501495">
    <property type="component" value="Unassembled WGS sequence"/>
</dbReference>
<name>A0ABP7XJS8_9ACTN</name>